<protein>
    <recommendedName>
        <fullName evidence="3">Lipoprotein</fullName>
    </recommendedName>
</protein>
<sequence length="243" mass="27258">MRILLLLTLTITVLTSCWDLQTGQAIREVAPGTWRGVFKLEDQVVPIMYEIRNSNNIDQPVELIFKTAQQELKADQVTILGDTLFADFNSANTQLKIIHQIDQMDGFLYDQSGKEYPIIFAGVYGILQRFPDVRKTPTANLTGDWKLIATVAQDSTLEGILRITTKDNYATATLKLNHKNQTMVLEGTVQGSKIYLSGFDGKTVCWLSANIKDSKTLNQGNLKLNNKNFFWEAQSNAGIIHSN</sequence>
<reference evidence="1" key="1">
    <citation type="submission" date="2022-09" db="EMBL/GenBank/DDBJ databases">
        <title>Aureispira anguillicida sp. nov., isolated from Leptocephalus of Japanese eel Anguilla japonica.</title>
        <authorList>
            <person name="Yuasa K."/>
            <person name="Mekata T."/>
            <person name="Ikunari K."/>
        </authorList>
    </citation>
    <scope>NUCLEOTIDE SEQUENCE</scope>
    <source>
        <strain evidence="1">EL160426</strain>
    </source>
</reference>
<dbReference type="PROSITE" id="PS51257">
    <property type="entry name" value="PROKAR_LIPOPROTEIN"/>
    <property type="match status" value="1"/>
</dbReference>
<dbReference type="EMBL" id="AP026867">
    <property type="protein sequence ID" value="BDS15405.1"/>
    <property type="molecule type" value="Genomic_DNA"/>
</dbReference>
<evidence type="ECO:0008006" key="3">
    <source>
        <dbReference type="Google" id="ProtNLM"/>
    </source>
</evidence>
<proteinExistence type="predicted"/>
<gene>
    <name evidence="1" type="ORF">AsAng_0061890</name>
</gene>
<keyword evidence="2" id="KW-1185">Reference proteome</keyword>
<accession>A0A915YLQ7</accession>
<dbReference type="AlphaFoldDB" id="A0A915YLQ7"/>
<dbReference type="KEGG" id="aup:AsAng_0061890"/>
<dbReference type="RefSeq" id="WP_264790565.1">
    <property type="nucleotide sequence ID" value="NZ_AP026867.1"/>
</dbReference>
<evidence type="ECO:0000313" key="2">
    <source>
        <dbReference type="Proteomes" id="UP001060919"/>
    </source>
</evidence>
<evidence type="ECO:0000313" key="1">
    <source>
        <dbReference type="EMBL" id="BDS15405.1"/>
    </source>
</evidence>
<dbReference type="Proteomes" id="UP001060919">
    <property type="component" value="Chromosome"/>
</dbReference>
<name>A0A915YLQ7_9BACT</name>
<organism evidence="1 2">
    <name type="scientific">Aureispira anguillae</name>
    <dbReference type="NCBI Taxonomy" id="2864201"/>
    <lineage>
        <taxon>Bacteria</taxon>
        <taxon>Pseudomonadati</taxon>
        <taxon>Bacteroidota</taxon>
        <taxon>Saprospiria</taxon>
        <taxon>Saprospirales</taxon>
        <taxon>Saprospiraceae</taxon>
        <taxon>Aureispira</taxon>
    </lineage>
</organism>